<dbReference type="GO" id="GO:0005886">
    <property type="term" value="C:plasma membrane"/>
    <property type="evidence" value="ECO:0007669"/>
    <property type="project" value="UniProtKB-SubCell"/>
</dbReference>
<dbReference type="Proteomes" id="UP001147653">
    <property type="component" value="Unassembled WGS sequence"/>
</dbReference>
<accession>A0A9X3NBF0</accession>
<evidence type="ECO:0000256" key="4">
    <source>
        <dbReference type="ARBA" id="ARBA00022989"/>
    </source>
</evidence>
<feature type="transmembrane region" description="Helical" evidence="6">
    <location>
        <begin position="69"/>
        <end position="92"/>
    </location>
</feature>
<evidence type="ECO:0000256" key="1">
    <source>
        <dbReference type="ARBA" id="ARBA00004651"/>
    </source>
</evidence>
<keyword evidence="4 6" id="KW-1133">Transmembrane helix</keyword>
<keyword evidence="3 6" id="KW-0812">Transmembrane</keyword>
<dbReference type="PANTHER" id="PTHR35007">
    <property type="entry name" value="INTEGRAL MEMBRANE PROTEIN-RELATED"/>
    <property type="match status" value="1"/>
</dbReference>
<feature type="transmembrane region" description="Helical" evidence="6">
    <location>
        <begin position="98"/>
        <end position="118"/>
    </location>
</feature>
<keyword evidence="2" id="KW-1003">Cell membrane</keyword>
<evidence type="ECO:0000256" key="3">
    <source>
        <dbReference type="ARBA" id="ARBA00022692"/>
    </source>
</evidence>
<reference evidence="8" key="1">
    <citation type="submission" date="2022-10" db="EMBL/GenBank/DDBJ databases">
        <title>The WGS of Solirubrobacter phytolaccae KCTC 29190.</title>
        <authorList>
            <person name="Jiang Z."/>
        </authorList>
    </citation>
    <scope>NUCLEOTIDE SEQUENCE</scope>
    <source>
        <strain evidence="8">KCTC 29190</strain>
    </source>
</reference>
<dbReference type="Pfam" id="PF00482">
    <property type="entry name" value="T2SSF"/>
    <property type="match status" value="1"/>
</dbReference>
<feature type="transmembrane region" description="Helical" evidence="6">
    <location>
        <begin position="247"/>
        <end position="269"/>
    </location>
</feature>
<feature type="domain" description="Type II secretion system protein GspF" evidence="7">
    <location>
        <begin position="137"/>
        <end position="261"/>
    </location>
</feature>
<keyword evidence="9" id="KW-1185">Reference proteome</keyword>
<organism evidence="8 9">
    <name type="scientific">Solirubrobacter phytolaccae</name>
    <dbReference type="NCBI Taxonomy" id="1404360"/>
    <lineage>
        <taxon>Bacteria</taxon>
        <taxon>Bacillati</taxon>
        <taxon>Actinomycetota</taxon>
        <taxon>Thermoleophilia</taxon>
        <taxon>Solirubrobacterales</taxon>
        <taxon>Solirubrobacteraceae</taxon>
        <taxon>Solirubrobacter</taxon>
    </lineage>
</organism>
<protein>
    <submittedName>
        <fullName evidence="8">Type II secretion system F family protein</fullName>
    </submittedName>
</protein>
<evidence type="ECO:0000313" key="8">
    <source>
        <dbReference type="EMBL" id="MDA0182019.1"/>
    </source>
</evidence>
<comment type="caution">
    <text evidence="8">The sequence shown here is derived from an EMBL/GenBank/DDBJ whole genome shotgun (WGS) entry which is preliminary data.</text>
</comment>
<evidence type="ECO:0000259" key="7">
    <source>
        <dbReference type="Pfam" id="PF00482"/>
    </source>
</evidence>
<dbReference type="AlphaFoldDB" id="A0A9X3NBF0"/>
<dbReference type="InterPro" id="IPR018076">
    <property type="entry name" value="T2SS_GspF_dom"/>
</dbReference>
<comment type="subcellular location">
    <subcellularLocation>
        <location evidence="1">Cell membrane</location>
        <topology evidence="1">Multi-pass membrane protein</topology>
    </subcellularLocation>
</comment>
<name>A0A9X3NBF0_9ACTN</name>
<gene>
    <name evidence="8" type="ORF">OJ997_17070</name>
</gene>
<proteinExistence type="predicted"/>
<dbReference type="EMBL" id="JAPDDP010000029">
    <property type="protein sequence ID" value="MDA0182019.1"/>
    <property type="molecule type" value="Genomic_DNA"/>
</dbReference>
<evidence type="ECO:0000256" key="6">
    <source>
        <dbReference type="SAM" id="Phobius"/>
    </source>
</evidence>
<evidence type="ECO:0000313" key="9">
    <source>
        <dbReference type="Proteomes" id="UP001147653"/>
    </source>
</evidence>
<dbReference type="RefSeq" id="WP_270026376.1">
    <property type="nucleotide sequence ID" value="NZ_JAPDDP010000029.1"/>
</dbReference>
<dbReference type="PANTHER" id="PTHR35007:SF2">
    <property type="entry name" value="PILUS ASSEMBLE PROTEIN"/>
    <property type="match status" value="1"/>
</dbReference>
<keyword evidence="5 6" id="KW-0472">Membrane</keyword>
<sequence>MSLATLLAGAAGALAAAGVAELVATRVPKPRRRRGALLRAIATLGARVGMRASSGLARRIAAAGLERGLSEVVALQAGLAILAGLLALPLATAAPGRLGPAILVLAPLAGYLTPELGLRRRAQARGKQIEAELPDVLDLLRVAIAAGLAPRRALQEVGRRHPGLLARELTRLTARANLGEPVDHALSHFEARCPSHTVPPFVAALRRAERHGTPLQPTLHAQAAEARSRRAAQRAEQAAKAAPKIQLVVALLLVPAVLLLIAAAMAPAIGA</sequence>
<evidence type="ECO:0000256" key="5">
    <source>
        <dbReference type="ARBA" id="ARBA00023136"/>
    </source>
</evidence>
<evidence type="ECO:0000256" key="2">
    <source>
        <dbReference type="ARBA" id="ARBA00022475"/>
    </source>
</evidence>